<proteinExistence type="predicted"/>
<evidence type="ECO:0000313" key="1">
    <source>
        <dbReference type="EMBL" id="KFG25327.1"/>
    </source>
</evidence>
<evidence type="ECO:0000313" key="2">
    <source>
        <dbReference type="Proteomes" id="UP000054524"/>
    </source>
</evidence>
<protein>
    <submittedName>
        <fullName evidence="1">Uncharacterized protein</fullName>
    </submittedName>
</protein>
<dbReference type="AlphaFoldDB" id="A0A086IZK9"/>
<comment type="caution">
    <text evidence="1">The sequence shown here is derived from an EMBL/GenBank/DDBJ whole genome shotgun (WGS) entry which is preliminary data.</text>
</comment>
<accession>A0A086IZK9</accession>
<dbReference type="Proteomes" id="UP000054524">
    <property type="component" value="Unassembled WGS sequence"/>
</dbReference>
<reference evidence="1 2" key="1">
    <citation type="journal article" date="2014" name="Genome Announc.">
        <title>Genome Sequence of the Microsporidian Species Nematocida sp1 Strain ERTm6 (ATCC PRA-372).</title>
        <authorList>
            <person name="Bakowski M.A."/>
            <person name="Priest M."/>
            <person name="Young S."/>
            <person name="Cuomo C.A."/>
            <person name="Troemel E.R."/>
        </authorList>
    </citation>
    <scope>NUCLEOTIDE SEQUENCE [LARGE SCALE GENOMIC DNA]</scope>
    <source>
        <strain evidence="1 2">ERTm6</strain>
    </source>
</reference>
<organism evidence="1 2">
    <name type="scientific">Nematocida ausubeli (strain ATCC PRA-371 / ERTm2)</name>
    <name type="common">Nematode killer fungus</name>
    <dbReference type="NCBI Taxonomy" id="1913371"/>
    <lineage>
        <taxon>Eukaryota</taxon>
        <taxon>Fungi</taxon>
        <taxon>Fungi incertae sedis</taxon>
        <taxon>Microsporidia</taxon>
        <taxon>Nematocida</taxon>
    </lineage>
</organism>
<dbReference type="HOGENOM" id="CLU_739853_0_0_1"/>
<gene>
    <name evidence="1" type="ORF">NESG_02099</name>
</gene>
<name>A0A086IZK9_NEMA1</name>
<dbReference type="EMBL" id="AKIJ01000005">
    <property type="protein sequence ID" value="KFG25327.1"/>
    <property type="molecule type" value="Genomic_DNA"/>
</dbReference>
<sequence>MDTVVVVFERLSALSLKSLSKHARNLLFPLRIFPVQMENAKIIKRWALTKTDKDYEFVEKEERCETLKSFIEQLRINVCMVFVDTVEEMPEKWHFHIDTMENIMRVSMQNTVLERLEVKDTASSILQASNIFFKRSIISLIGIRIKNKSGKKETVDISIGLDKTEYPLPSEMSMVLAQPTGILVHGSHAIIDSKLLLKVLSKNSLFFCGYAPGIFLKLDLVLDRPVANIYRGTDSITILDSSLPFMKRHFLQEYISHLLRKFGEDIRALVSIFSEKTEKKDMEGMLLEEMKRIRMMSIERKNRLLLGMCDILSTLHFKEYDPRHNILASMHIIYADIIKKQKIEGVDAPICMHLPPTRTAPSSSLHCLLKGIEM</sequence>
<keyword evidence="2" id="KW-1185">Reference proteome</keyword>
<dbReference type="RefSeq" id="XP_052903882.1">
    <property type="nucleotide sequence ID" value="XM_053049711.1"/>
</dbReference>
<dbReference type="GeneID" id="77677072"/>